<dbReference type="PANTHER" id="PTHR46929">
    <property type="entry name" value="EXPRESSED PROTEIN"/>
    <property type="match status" value="1"/>
</dbReference>
<evidence type="ECO:0000259" key="2">
    <source>
        <dbReference type="Pfam" id="PF12776"/>
    </source>
</evidence>
<feature type="region of interest" description="Disordered" evidence="1">
    <location>
        <begin position="660"/>
        <end position="695"/>
    </location>
</feature>
<evidence type="ECO:0000313" key="4">
    <source>
        <dbReference type="Proteomes" id="UP000242715"/>
    </source>
</evidence>
<dbReference type="Pfam" id="PF12776">
    <property type="entry name" value="Myb_DNA-bind_3"/>
    <property type="match status" value="3"/>
</dbReference>
<protein>
    <recommendedName>
        <fullName evidence="2">Myb/SANT-like domain-containing protein</fullName>
    </recommendedName>
</protein>
<evidence type="ECO:0000256" key="1">
    <source>
        <dbReference type="SAM" id="MobiDB-lite"/>
    </source>
</evidence>
<feature type="compositionally biased region" description="Polar residues" evidence="1">
    <location>
        <begin position="668"/>
        <end position="687"/>
    </location>
</feature>
<name>A0A2Z6MWN8_TRISU</name>
<feature type="domain" description="Myb/SANT-like" evidence="2">
    <location>
        <begin position="45"/>
        <end position="138"/>
    </location>
</feature>
<sequence length="782" mass="90446">MQNGTLKTQFPIWVVQTDPFVVRMHPKVYKTRSTTAIDRGKYMVWTSEMDNCLTDVLVDQVEKGNKVDNILKPAAFAAALKALNEKFGMHMTKGHIKNRLKTWRKQFGVLKELLAHRGFVWNKTQKMVVANDSVWNDYIREHPDAKVFRAKSVENYDKLCIILGNDQSIARLSDNVTEIDVNFTVDDEVEEPDLVILSETQTDGSLTKHLRWTEEMDHWLGKILVDQVRKGLKIDNVFQTEAYDKAVSAMKAKFGHHLTKFNIKNRLKTWKKQYEIAKEILCHAGFKWDETKKMIIANDSTWIDYVRTHPDARTYRARVLENYEQFCTIFGHFNEPLHRNDSELCDEPLEFESVCPVNYDSNLKDIMKHMRWTSDMDSCLSEILVQQIKLGNRSRFDHKLKPAALEAAINPDARILKGRIIRNYEELCIIIGHIDPPGMTTTRANMCMPTDDNVMEAQDTNHQGTDITSEKGKSVTWTDEMDLCLTELLVKQVMLGNKLEKNFKTSAYIATVAVLNDRFDLNLTIENIKSRLRTWRKQYVLMKEMLSCGGFRWDEARKMVVATDSTWDEYIKKHRDARHLRDKRIENYNELGLVVGNEEASGNWSEDTEMFDVNITPFVENADADVNLTPNFEEHDDVNLTPQFEEHAETPTLMLANEEEMSHDNASDEVQGSSEQTGARPSSSHSKQPSKRRRTDDVMLQMMSVMAADIGRIADALTESNKTTCLEEVVEKVQNIPDFDDDLIIEACEYLCFDEKRGIIFLKLEERLRKKWLLRRLRGQCS</sequence>
<feature type="domain" description="Myb/SANT-like" evidence="2">
    <location>
        <begin position="211"/>
        <end position="305"/>
    </location>
</feature>
<dbReference type="InterPro" id="IPR024752">
    <property type="entry name" value="Myb/SANT-like_dom"/>
</dbReference>
<reference evidence="4" key="1">
    <citation type="journal article" date="2017" name="Front. Plant Sci.">
        <title>Climate Clever Clovers: New Paradigm to Reduce the Environmental Footprint of Ruminants by Breeding Low Methanogenic Forages Utilizing Haplotype Variation.</title>
        <authorList>
            <person name="Kaur P."/>
            <person name="Appels R."/>
            <person name="Bayer P.E."/>
            <person name="Keeble-Gagnere G."/>
            <person name="Wang J."/>
            <person name="Hirakawa H."/>
            <person name="Shirasawa K."/>
            <person name="Vercoe P."/>
            <person name="Stefanova K."/>
            <person name="Durmic Z."/>
            <person name="Nichols P."/>
            <person name="Revell C."/>
            <person name="Isobe S.N."/>
            <person name="Edwards D."/>
            <person name="Erskine W."/>
        </authorList>
    </citation>
    <scope>NUCLEOTIDE SEQUENCE [LARGE SCALE GENOMIC DNA]</scope>
    <source>
        <strain evidence="4">cv. Daliak</strain>
    </source>
</reference>
<dbReference type="OrthoDB" id="1937145at2759"/>
<dbReference type="Proteomes" id="UP000242715">
    <property type="component" value="Unassembled WGS sequence"/>
</dbReference>
<accession>A0A2Z6MWN8</accession>
<dbReference type="PANTHER" id="PTHR46929:SF29">
    <property type="entry name" value="MYB_SANT-LIKE DOMAIN-CONTAINING PROTEIN"/>
    <property type="match status" value="1"/>
</dbReference>
<gene>
    <name evidence="3" type="ORF">TSUD_132420</name>
</gene>
<feature type="domain" description="Myb/SANT-like" evidence="2">
    <location>
        <begin position="476"/>
        <end position="570"/>
    </location>
</feature>
<proteinExistence type="predicted"/>
<dbReference type="AlphaFoldDB" id="A0A2Z6MWN8"/>
<organism evidence="3 4">
    <name type="scientific">Trifolium subterraneum</name>
    <name type="common">Subterranean clover</name>
    <dbReference type="NCBI Taxonomy" id="3900"/>
    <lineage>
        <taxon>Eukaryota</taxon>
        <taxon>Viridiplantae</taxon>
        <taxon>Streptophyta</taxon>
        <taxon>Embryophyta</taxon>
        <taxon>Tracheophyta</taxon>
        <taxon>Spermatophyta</taxon>
        <taxon>Magnoliopsida</taxon>
        <taxon>eudicotyledons</taxon>
        <taxon>Gunneridae</taxon>
        <taxon>Pentapetalae</taxon>
        <taxon>rosids</taxon>
        <taxon>fabids</taxon>
        <taxon>Fabales</taxon>
        <taxon>Fabaceae</taxon>
        <taxon>Papilionoideae</taxon>
        <taxon>50 kb inversion clade</taxon>
        <taxon>NPAAA clade</taxon>
        <taxon>Hologalegina</taxon>
        <taxon>IRL clade</taxon>
        <taxon>Trifolieae</taxon>
        <taxon>Trifolium</taxon>
    </lineage>
</organism>
<evidence type="ECO:0000313" key="3">
    <source>
        <dbReference type="EMBL" id="GAU21030.1"/>
    </source>
</evidence>
<keyword evidence="4" id="KW-1185">Reference proteome</keyword>
<dbReference type="EMBL" id="DF973224">
    <property type="protein sequence ID" value="GAU21030.1"/>
    <property type="molecule type" value="Genomic_DNA"/>
</dbReference>